<dbReference type="Proteomes" id="UP000537326">
    <property type="component" value="Unassembled WGS sequence"/>
</dbReference>
<protein>
    <submittedName>
        <fullName evidence="5">ADP-ribose pyrophosphatase</fullName>
        <ecNumber evidence="5">3.6.1.13</ecNumber>
    </submittedName>
</protein>
<dbReference type="GO" id="GO:0006753">
    <property type="term" value="P:nucleoside phosphate metabolic process"/>
    <property type="evidence" value="ECO:0007669"/>
    <property type="project" value="TreeGrafter"/>
</dbReference>
<dbReference type="SUPFAM" id="SSF55811">
    <property type="entry name" value="Nudix"/>
    <property type="match status" value="1"/>
</dbReference>
<feature type="domain" description="Nudix hydrolase" evidence="4">
    <location>
        <begin position="28"/>
        <end position="170"/>
    </location>
</feature>
<dbReference type="EC" id="3.6.1.13" evidence="5"/>
<keyword evidence="2 5" id="KW-0378">Hydrolase</keyword>
<dbReference type="EMBL" id="JACBZI010000001">
    <property type="protein sequence ID" value="NYI11498.1"/>
    <property type="molecule type" value="Genomic_DNA"/>
</dbReference>
<dbReference type="GO" id="GO:0047631">
    <property type="term" value="F:ADP-ribose diphosphatase activity"/>
    <property type="evidence" value="ECO:0007669"/>
    <property type="project" value="UniProtKB-EC"/>
</dbReference>
<accession>A0A7Z0C3U9</accession>
<dbReference type="GO" id="GO:0019693">
    <property type="term" value="P:ribose phosphate metabolic process"/>
    <property type="evidence" value="ECO:0007669"/>
    <property type="project" value="TreeGrafter"/>
</dbReference>
<evidence type="ECO:0000256" key="2">
    <source>
        <dbReference type="ARBA" id="ARBA00022801"/>
    </source>
</evidence>
<dbReference type="PANTHER" id="PTHR11839:SF18">
    <property type="entry name" value="NUDIX HYDROLASE DOMAIN-CONTAINING PROTEIN"/>
    <property type="match status" value="1"/>
</dbReference>
<evidence type="ECO:0000256" key="1">
    <source>
        <dbReference type="ARBA" id="ARBA00001946"/>
    </source>
</evidence>
<dbReference type="RefSeq" id="WP_179532180.1">
    <property type="nucleotide sequence ID" value="NZ_BAAAPP010000006.1"/>
</dbReference>
<name>A0A7Z0C3U9_9ACTN</name>
<comment type="cofactor">
    <cofactor evidence="1">
        <name>Mg(2+)</name>
        <dbReference type="ChEBI" id="CHEBI:18420"/>
    </cofactor>
</comment>
<sequence>MSGTTGQPEFREVWRGTGDPPVSVETATVTHAGHAWEQTRMRVGGRGGVVVVAERGGQVALVRLWRPSVGAKRLELPRGLRESDRPEDDAARELREETGFEPRHLHHLGELEVDTSLLPTSVHAFHAEIQQDAEPVATDGEVDRVVWVDVEDLASLLSNGELRDAISLAAVALWRDGRDR</sequence>
<gene>
    <name evidence="5" type="ORF">BKA05_003013</name>
</gene>
<reference evidence="5 6" key="1">
    <citation type="submission" date="2020-07" db="EMBL/GenBank/DDBJ databases">
        <title>Sequencing the genomes of 1000 actinobacteria strains.</title>
        <authorList>
            <person name="Klenk H.-P."/>
        </authorList>
    </citation>
    <scope>NUCLEOTIDE SEQUENCE [LARGE SCALE GENOMIC DNA]</scope>
    <source>
        <strain evidence="5 6">DSM 18248</strain>
    </source>
</reference>
<organism evidence="5 6">
    <name type="scientific">Nocardioides marinus</name>
    <dbReference type="NCBI Taxonomy" id="374514"/>
    <lineage>
        <taxon>Bacteria</taxon>
        <taxon>Bacillati</taxon>
        <taxon>Actinomycetota</taxon>
        <taxon>Actinomycetes</taxon>
        <taxon>Propionibacteriales</taxon>
        <taxon>Nocardioidaceae</taxon>
        <taxon>Nocardioides</taxon>
    </lineage>
</organism>
<feature type="region of interest" description="Disordered" evidence="3">
    <location>
        <begin position="1"/>
        <end position="21"/>
    </location>
</feature>
<keyword evidence="6" id="KW-1185">Reference proteome</keyword>
<dbReference type="CDD" id="cd03424">
    <property type="entry name" value="NUDIX_ADPRase_Nudt5_UGPPase_Nudt14"/>
    <property type="match status" value="1"/>
</dbReference>
<proteinExistence type="predicted"/>
<evidence type="ECO:0000313" key="5">
    <source>
        <dbReference type="EMBL" id="NYI11498.1"/>
    </source>
</evidence>
<dbReference type="Gene3D" id="3.90.79.10">
    <property type="entry name" value="Nucleoside Triphosphate Pyrophosphohydrolase"/>
    <property type="match status" value="1"/>
</dbReference>
<dbReference type="AlphaFoldDB" id="A0A7Z0C3U9"/>
<evidence type="ECO:0000256" key="3">
    <source>
        <dbReference type="SAM" id="MobiDB-lite"/>
    </source>
</evidence>
<dbReference type="PROSITE" id="PS51462">
    <property type="entry name" value="NUDIX"/>
    <property type="match status" value="1"/>
</dbReference>
<dbReference type="Pfam" id="PF00293">
    <property type="entry name" value="NUDIX"/>
    <property type="match status" value="1"/>
</dbReference>
<comment type="caution">
    <text evidence="5">The sequence shown here is derived from an EMBL/GenBank/DDBJ whole genome shotgun (WGS) entry which is preliminary data.</text>
</comment>
<evidence type="ECO:0000259" key="4">
    <source>
        <dbReference type="PROSITE" id="PS51462"/>
    </source>
</evidence>
<dbReference type="InterPro" id="IPR000086">
    <property type="entry name" value="NUDIX_hydrolase_dom"/>
</dbReference>
<evidence type="ECO:0000313" key="6">
    <source>
        <dbReference type="Proteomes" id="UP000537326"/>
    </source>
</evidence>
<dbReference type="InterPro" id="IPR015797">
    <property type="entry name" value="NUDIX_hydrolase-like_dom_sf"/>
</dbReference>
<dbReference type="PANTHER" id="PTHR11839">
    <property type="entry name" value="UDP/ADP-SUGAR PYROPHOSPHATASE"/>
    <property type="match status" value="1"/>
</dbReference>
<feature type="region of interest" description="Disordered" evidence="3">
    <location>
        <begin position="80"/>
        <end position="99"/>
    </location>
</feature>